<evidence type="ECO:0000256" key="1">
    <source>
        <dbReference type="ARBA" id="ARBA00001968"/>
    </source>
</evidence>
<organism evidence="4 5">
    <name type="scientific">Eubacterium album</name>
    <dbReference type="NCBI Taxonomy" id="2978477"/>
    <lineage>
        <taxon>Bacteria</taxon>
        <taxon>Bacillati</taxon>
        <taxon>Bacillota</taxon>
        <taxon>Clostridia</taxon>
        <taxon>Eubacteriales</taxon>
        <taxon>Eubacteriaceae</taxon>
        <taxon>Eubacterium</taxon>
    </lineage>
</organism>
<evidence type="ECO:0000256" key="3">
    <source>
        <dbReference type="HAMAP-Rule" id="MF_00528"/>
    </source>
</evidence>
<feature type="site" description="Important for substrate specificity" evidence="3">
    <location>
        <position position="165"/>
    </location>
</feature>
<comment type="caution">
    <text evidence="3">Lacks conserved residue(s) required for the propagation of feature annotation.</text>
</comment>
<comment type="cofactor">
    <cofactor evidence="1 3">
        <name>a divalent metal cation</name>
        <dbReference type="ChEBI" id="CHEBI:60240"/>
    </cofactor>
</comment>
<protein>
    <recommendedName>
        <fullName evidence="3">dTTP/UTP pyrophosphatase</fullName>
        <shortName evidence="3">dTTPase/UTPase</shortName>
        <ecNumber evidence="3">3.6.1.9</ecNumber>
    </recommendedName>
    <alternativeName>
        <fullName evidence="3">Nucleoside triphosphate pyrophosphatase</fullName>
    </alternativeName>
    <alternativeName>
        <fullName evidence="3">Nucleotide pyrophosphatase</fullName>
        <shortName evidence="3">Nucleotide PPase</shortName>
    </alternativeName>
</protein>
<dbReference type="NCBIfam" id="TIGR00172">
    <property type="entry name" value="maf"/>
    <property type="match status" value="1"/>
</dbReference>
<proteinExistence type="inferred from homology"/>
<accession>A0ABT2LYW0</accession>
<dbReference type="PIRSF" id="PIRSF006305">
    <property type="entry name" value="Maf"/>
    <property type="match status" value="1"/>
</dbReference>
<dbReference type="EMBL" id="JAODBU010000004">
    <property type="protein sequence ID" value="MCT7398481.1"/>
    <property type="molecule type" value="Genomic_DNA"/>
</dbReference>
<evidence type="ECO:0000313" key="4">
    <source>
        <dbReference type="EMBL" id="MCT7398481.1"/>
    </source>
</evidence>
<dbReference type="Gene3D" id="3.90.950.10">
    <property type="match status" value="1"/>
</dbReference>
<feature type="active site" description="Proton acceptor" evidence="3">
    <location>
        <position position="76"/>
    </location>
</feature>
<gene>
    <name evidence="4" type="ORF">N5B56_05185</name>
</gene>
<keyword evidence="3" id="KW-0546">Nucleotide metabolism</keyword>
<reference evidence="4" key="1">
    <citation type="submission" date="2022-09" db="EMBL/GenBank/DDBJ databases">
        <title>Eubacterium sp. LFL-14 isolated from human feces.</title>
        <authorList>
            <person name="Liu F."/>
        </authorList>
    </citation>
    <scope>NUCLEOTIDE SEQUENCE</scope>
    <source>
        <strain evidence="4">LFL-14</strain>
    </source>
</reference>
<dbReference type="CDD" id="cd00555">
    <property type="entry name" value="Maf"/>
    <property type="match status" value="1"/>
</dbReference>
<dbReference type="RefSeq" id="WP_117909989.1">
    <property type="nucleotide sequence ID" value="NZ_JAODBU010000004.1"/>
</dbReference>
<evidence type="ECO:0000313" key="5">
    <source>
        <dbReference type="Proteomes" id="UP001431199"/>
    </source>
</evidence>
<dbReference type="SUPFAM" id="SSF52972">
    <property type="entry name" value="ITPase-like"/>
    <property type="match status" value="1"/>
</dbReference>
<name>A0ABT2LYW0_9FIRM</name>
<dbReference type="InterPro" id="IPR029001">
    <property type="entry name" value="ITPase-like_fam"/>
</dbReference>
<dbReference type="PANTHER" id="PTHR43213">
    <property type="entry name" value="BIFUNCTIONAL DTTP/UTP PYROPHOSPHATASE/METHYLTRANSFERASE PROTEIN-RELATED"/>
    <property type="match status" value="1"/>
</dbReference>
<comment type="caution">
    <text evidence="4">The sequence shown here is derived from an EMBL/GenBank/DDBJ whole genome shotgun (WGS) entry which is preliminary data.</text>
</comment>
<comment type="subcellular location">
    <subcellularLocation>
        <location evidence="3">Cytoplasm</location>
    </subcellularLocation>
</comment>
<dbReference type="EC" id="3.6.1.9" evidence="3"/>
<keyword evidence="2 3" id="KW-0378">Hydrolase</keyword>
<dbReference type="InterPro" id="IPR003697">
    <property type="entry name" value="Maf-like"/>
</dbReference>
<dbReference type="PANTHER" id="PTHR43213:SF5">
    <property type="entry name" value="BIFUNCTIONAL DTTP_UTP PYROPHOSPHATASE_METHYLTRANSFERASE PROTEIN-RELATED"/>
    <property type="match status" value="1"/>
</dbReference>
<keyword evidence="3" id="KW-0963">Cytoplasm</keyword>
<dbReference type="HAMAP" id="MF_00528">
    <property type="entry name" value="Maf"/>
    <property type="match status" value="1"/>
</dbReference>
<evidence type="ECO:0000256" key="2">
    <source>
        <dbReference type="ARBA" id="ARBA00022801"/>
    </source>
</evidence>
<comment type="similarity">
    <text evidence="3">Belongs to the Maf family. YhdE subfamily.</text>
</comment>
<dbReference type="Pfam" id="PF02545">
    <property type="entry name" value="Maf"/>
    <property type="match status" value="1"/>
</dbReference>
<comment type="function">
    <text evidence="3">Nucleoside triphosphate pyrophosphatase that hydrolyzes dTTP and UTP. May have a dual role in cell division arrest and in preventing the incorporation of modified nucleotides into cellular nucleic acids.</text>
</comment>
<dbReference type="Proteomes" id="UP001431199">
    <property type="component" value="Unassembled WGS sequence"/>
</dbReference>
<sequence length="201" mass="22412">MNITNTDIILASKSPRRMELMKQAGYDFKIVTSDTPEITTKTAPFDVSMELSSIKAFGVANSLSLLENDTLIIGADTVVFCDDEIMGKPSDYDDAFRMLKKLQNKTHQVYTGVTLLHYTSGNSSPKVKSFYEKTDVHVCPMTDDEINSYINTKDSFDKAGAYGIQGPFAIHIEKINGDYNNVVGLPISRLYHEINNFSDLC</sequence>
<comment type="catalytic activity">
    <reaction evidence="3">
        <text>UTP + H2O = UMP + diphosphate + H(+)</text>
        <dbReference type="Rhea" id="RHEA:29395"/>
        <dbReference type="ChEBI" id="CHEBI:15377"/>
        <dbReference type="ChEBI" id="CHEBI:15378"/>
        <dbReference type="ChEBI" id="CHEBI:33019"/>
        <dbReference type="ChEBI" id="CHEBI:46398"/>
        <dbReference type="ChEBI" id="CHEBI:57865"/>
        <dbReference type="EC" id="3.6.1.9"/>
    </reaction>
</comment>
<keyword evidence="5" id="KW-1185">Reference proteome</keyword>
<feature type="site" description="Important for substrate specificity" evidence="3">
    <location>
        <position position="16"/>
    </location>
</feature>
<feature type="site" description="Important for substrate specificity" evidence="3">
    <location>
        <position position="77"/>
    </location>
</feature>
<comment type="catalytic activity">
    <reaction evidence="3">
        <text>dTTP + H2O = dTMP + diphosphate + H(+)</text>
        <dbReference type="Rhea" id="RHEA:28534"/>
        <dbReference type="ChEBI" id="CHEBI:15377"/>
        <dbReference type="ChEBI" id="CHEBI:15378"/>
        <dbReference type="ChEBI" id="CHEBI:33019"/>
        <dbReference type="ChEBI" id="CHEBI:37568"/>
        <dbReference type="ChEBI" id="CHEBI:63528"/>
        <dbReference type="EC" id="3.6.1.9"/>
    </reaction>
</comment>